<dbReference type="PANTHER" id="PTHR33490">
    <property type="entry name" value="BLR5614 PROTEIN-RELATED"/>
    <property type="match status" value="1"/>
</dbReference>
<accession>A0A4R5V643</accession>
<dbReference type="AlphaFoldDB" id="A0A4R5V643"/>
<evidence type="ECO:0000259" key="1">
    <source>
        <dbReference type="SMART" id="SM00460"/>
    </source>
</evidence>
<name>A0A4R5V643_9BACT</name>
<dbReference type="InterPro" id="IPR002931">
    <property type="entry name" value="Transglutaminase-like"/>
</dbReference>
<dbReference type="Gene3D" id="3.10.620.30">
    <property type="match status" value="1"/>
</dbReference>
<proteinExistence type="predicted"/>
<dbReference type="InterPro" id="IPR038765">
    <property type="entry name" value="Papain-like_cys_pep_sf"/>
</dbReference>
<dbReference type="EMBL" id="SMUW01000029">
    <property type="protein sequence ID" value="TDK47251.1"/>
    <property type="molecule type" value="Genomic_DNA"/>
</dbReference>
<reference evidence="2 3" key="1">
    <citation type="submission" date="2019-03" db="EMBL/GenBank/DDBJ databases">
        <title>Algoriphagus aquimaris sp. nov., isolated form marine sediment in Pohang, Korea.</title>
        <authorList>
            <person name="Kim J."/>
            <person name="Yoon S.-H."/>
            <person name="Lee S.-S."/>
        </authorList>
    </citation>
    <scope>NUCLEOTIDE SEQUENCE [LARGE SCALE GENOMIC DNA]</scope>
    <source>
        <strain evidence="2 3">F21</strain>
    </source>
</reference>
<evidence type="ECO:0000313" key="3">
    <source>
        <dbReference type="Proteomes" id="UP000295438"/>
    </source>
</evidence>
<dbReference type="SUPFAM" id="SSF54001">
    <property type="entry name" value="Cysteine proteinases"/>
    <property type="match status" value="1"/>
</dbReference>
<sequence length="282" mass="32341">MLIKVNHFTSYLYSQPVELGIHSFYLHPQYRPYYRIDNQSMKVFPDPSGSNFREDLLGNWYQQVWFQGKVSKLEIYSEWEFKLSPFNPFSFIVEGAFEEKFFEGNRKLYLGESDFLRPFLDSELTEAIEFLGSVKTKSSGLIDFLTKLTGLIHLEWSHIIRHEQNIWSPKDTFFKKEGSCRDLAFMQMAMLRSVGLATRFASGYSFNPDVEDGHELHAWLEVFLPGAGWVGLDPSLGLFTDNGYIPLALHFDPLATSPVQGVFYGNAQSKLEANVSIKIISG</sequence>
<gene>
    <name evidence="2" type="ORF">E1898_05115</name>
</gene>
<dbReference type="PANTHER" id="PTHR33490:SF1">
    <property type="entry name" value="SLL1233 PROTEIN"/>
    <property type="match status" value="1"/>
</dbReference>
<organism evidence="2 3">
    <name type="scientific">Algoriphagus formosus</name>
    <dbReference type="NCBI Taxonomy" id="2007308"/>
    <lineage>
        <taxon>Bacteria</taxon>
        <taxon>Pseudomonadati</taxon>
        <taxon>Bacteroidota</taxon>
        <taxon>Cytophagia</taxon>
        <taxon>Cytophagales</taxon>
        <taxon>Cyclobacteriaceae</taxon>
        <taxon>Algoriphagus</taxon>
    </lineage>
</organism>
<dbReference type="InterPro" id="IPR013589">
    <property type="entry name" value="Bac_transglu_N"/>
</dbReference>
<protein>
    <submittedName>
        <fullName evidence="2">Transglutaminase family protein</fullName>
    </submittedName>
</protein>
<dbReference type="Pfam" id="PF08379">
    <property type="entry name" value="Bact_transglu_N"/>
    <property type="match status" value="1"/>
</dbReference>
<comment type="caution">
    <text evidence="2">The sequence shown here is derived from an EMBL/GenBank/DDBJ whole genome shotgun (WGS) entry which is preliminary data.</text>
</comment>
<keyword evidence="3" id="KW-1185">Reference proteome</keyword>
<dbReference type="SMART" id="SM00460">
    <property type="entry name" value="TGc"/>
    <property type="match status" value="1"/>
</dbReference>
<dbReference type="RefSeq" id="WP_133390087.1">
    <property type="nucleotide sequence ID" value="NZ_SMUW01000029.1"/>
</dbReference>
<feature type="domain" description="Transglutaminase-like" evidence="1">
    <location>
        <begin position="172"/>
        <end position="236"/>
    </location>
</feature>
<evidence type="ECO:0000313" key="2">
    <source>
        <dbReference type="EMBL" id="TDK47251.1"/>
    </source>
</evidence>
<dbReference type="Pfam" id="PF01841">
    <property type="entry name" value="Transglut_core"/>
    <property type="match status" value="1"/>
</dbReference>
<dbReference type="Proteomes" id="UP000295438">
    <property type="component" value="Unassembled WGS sequence"/>
</dbReference>